<feature type="transmembrane region" description="Helical" evidence="1">
    <location>
        <begin position="219"/>
        <end position="240"/>
    </location>
</feature>
<evidence type="ECO:0000313" key="2">
    <source>
        <dbReference type="EMBL" id="NMH77298.1"/>
    </source>
</evidence>
<feature type="transmembrane region" description="Helical" evidence="1">
    <location>
        <begin position="299"/>
        <end position="319"/>
    </location>
</feature>
<feature type="transmembrane region" description="Helical" evidence="1">
    <location>
        <begin position="143"/>
        <end position="166"/>
    </location>
</feature>
<feature type="transmembrane region" description="Helical" evidence="1">
    <location>
        <begin position="456"/>
        <end position="481"/>
    </location>
</feature>
<protein>
    <submittedName>
        <fullName evidence="2">Nramp family divalent metal transporter</fullName>
    </submittedName>
</protein>
<dbReference type="NCBIfam" id="NF037982">
    <property type="entry name" value="Nramp_1"/>
    <property type="match status" value="1"/>
</dbReference>
<sequence>MAESVEAPTPRLATELPSKYLPAVGYRDLPEPQGLRKYMGASIILTATALGSGELVLWPYITTQAGLGIVWLAVVGITMQFFLNMEIERYTLITGETAVTGFSRLWLPWGIVFVLGAILPNAWPGWASSGATVFTFIFALSESAVPLIATIFLLSIGLAVTVSPVIYQTLEKVEGIMIVLILLFVVTAIVVATNAGAWAQVVTDIPDVTGNLPGVVAQLGAASLFGAIVFAGAGGANNLVQSNYIRDKGMGMGINIPNIVSPVTGQEVAAPSLGYMVPTTTENERRWRQWWRIANWEQLITFWFIGALLLVSLSVLVVSTIGTNTDLEGGLGFLQEEGAALGTIIGPWFTTAFYVAGFLMLFSTNIGVIDYVSRLAGDSLKVTFLKESTFWSESKIYITVVWLMIIAGSGIIWTGIEPVLLLVIASAGGGFVMAIYSVLIIILNRRTLPEFAKLKGWRLPIMVLIAMFYIAFSLFLTYQMISQGPASLT</sequence>
<keyword evidence="1" id="KW-0472">Membrane</keyword>
<dbReference type="Proteomes" id="UP001296706">
    <property type="component" value="Unassembled WGS sequence"/>
</dbReference>
<proteinExistence type="predicted"/>
<keyword evidence="3" id="KW-1185">Reference proteome</keyword>
<feature type="transmembrane region" description="Helical" evidence="1">
    <location>
        <begin position="67"/>
        <end position="85"/>
    </location>
</feature>
<feature type="transmembrane region" description="Helical" evidence="1">
    <location>
        <begin position="38"/>
        <end position="61"/>
    </location>
</feature>
<feature type="transmembrane region" description="Helical" evidence="1">
    <location>
        <begin position="419"/>
        <end position="444"/>
    </location>
</feature>
<keyword evidence="1" id="KW-1133">Transmembrane helix</keyword>
<reference evidence="2 3" key="1">
    <citation type="submission" date="2020-04" db="EMBL/GenBank/DDBJ databases">
        <authorList>
            <person name="Klaysubun C."/>
            <person name="Duangmal K."/>
            <person name="Lipun K."/>
        </authorList>
    </citation>
    <scope>NUCLEOTIDE SEQUENCE [LARGE SCALE GENOMIC DNA]</scope>
    <source>
        <strain evidence="2 3">JCM 11839</strain>
    </source>
</reference>
<evidence type="ECO:0000256" key="1">
    <source>
        <dbReference type="SAM" id="Phobius"/>
    </source>
</evidence>
<name>A0ABX1RA62_9PSEU</name>
<keyword evidence="1" id="KW-0812">Transmembrane</keyword>
<evidence type="ECO:0000313" key="3">
    <source>
        <dbReference type="Proteomes" id="UP001296706"/>
    </source>
</evidence>
<accession>A0ABX1RA62</accession>
<organism evidence="2 3">
    <name type="scientific">Pseudonocardia xinjiangensis</name>
    <dbReference type="NCBI Taxonomy" id="75289"/>
    <lineage>
        <taxon>Bacteria</taxon>
        <taxon>Bacillati</taxon>
        <taxon>Actinomycetota</taxon>
        <taxon>Actinomycetes</taxon>
        <taxon>Pseudonocardiales</taxon>
        <taxon>Pseudonocardiaceae</taxon>
        <taxon>Pseudonocardia</taxon>
    </lineage>
</organism>
<feature type="transmembrane region" description="Helical" evidence="1">
    <location>
        <begin position="178"/>
        <end position="199"/>
    </location>
</feature>
<comment type="caution">
    <text evidence="2">The sequence shown here is derived from an EMBL/GenBank/DDBJ whole genome shotgun (WGS) entry which is preliminary data.</text>
</comment>
<feature type="transmembrane region" description="Helical" evidence="1">
    <location>
        <begin position="396"/>
        <end position="413"/>
    </location>
</feature>
<gene>
    <name evidence="2" type="ORF">HF577_09365</name>
</gene>
<dbReference type="RefSeq" id="WP_169395363.1">
    <property type="nucleotide sequence ID" value="NZ_BAAAJH010000010.1"/>
</dbReference>
<feature type="transmembrane region" description="Helical" evidence="1">
    <location>
        <begin position="105"/>
        <end position="123"/>
    </location>
</feature>
<dbReference type="EMBL" id="JAAXKY010000021">
    <property type="protein sequence ID" value="NMH77298.1"/>
    <property type="molecule type" value="Genomic_DNA"/>
</dbReference>
<feature type="transmembrane region" description="Helical" evidence="1">
    <location>
        <begin position="339"/>
        <end position="362"/>
    </location>
</feature>